<dbReference type="CDD" id="cd00056">
    <property type="entry name" value="ENDO3c"/>
    <property type="match status" value="1"/>
</dbReference>
<dbReference type="GO" id="GO:0043916">
    <property type="term" value="F:DNA-7-methylguanine glycosylase activity"/>
    <property type="evidence" value="ECO:0007669"/>
    <property type="project" value="TreeGrafter"/>
</dbReference>
<evidence type="ECO:0000313" key="6">
    <source>
        <dbReference type="EMBL" id="SPF76189.1"/>
    </source>
</evidence>
<keyword evidence="7" id="KW-1185">Reference proteome</keyword>
<dbReference type="AlphaFoldDB" id="A0A2R8AJY1"/>
<name>A0A2R8AJY1_9RHOB</name>
<evidence type="ECO:0000256" key="3">
    <source>
        <dbReference type="ARBA" id="ARBA00022763"/>
    </source>
</evidence>
<gene>
    <name evidence="6" type="primary">alkA</name>
    <name evidence="6" type="ORF">ALP8811_01190</name>
</gene>
<protein>
    <recommendedName>
        <fullName evidence="2">DNA-3-methyladenine glycosylase II</fullName>
        <ecNumber evidence="2">3.2.2.21</ecNumber>
    </recommendedName>
</protein>
<comment type="catalytic activity">
    <reaction evidence="1">
        <text>Hydrolysis of alkylated DNA, releasing 3-methyladenine, 3-methylguanine, 7-methylguanine and 7-methyladenine.</text>
        <dbReference type="EC" id="3.2.2.21"/>
    </reaction>
</comment>
<dbReference type="SUPFAM" id="SSF48150">
    <property type="entry name" value="DNA-glycosylase"/>
    <property type="match status" value="1"/>
</dbReference>
<proteinExistence type="predicted"/>
<dbReference type="GO" id="GO:0006307">
    <property type="term" value="P:DNA alkylation repair"/>
    <property type="evidence" value="ECO:0007669"/>
    <property type="project" value="TreeGrafter"/>
</dbReference>
<dbReference type="Pfam" id="PF00730">
    <property type="entry name" value="HhH-GPD"/>
    <property type="match status" value="1"/>
</dbReference>
<dbReference type="PANTHER" id="PTHR43003">
    <property type="entry name" value="DNA-3-METHYLADENINE GLYCOSYLASE"/>
    <property type="match status" value="1"/>
</dbReference>
<dbReference type="Gene3D" id="1.10.1670.40">
    <property type="match status" value="1"/>
</dbReference>
<dbReference type="Gene3D" id="1.10.340.30">
    <property type="entry name" value="Hypothetical protein, domain 2"/>
    <property type="match status" value="1"/>
</dbReference>
<dbReference type="GO" id="GO:0005737">
    <property type="term" value="C:cytoplasm"/>
    <property type="evidence" value="ECO:0007669"/>
    <property type="project" value="TreeGrafter"/>
</dbReference>
<accession>A0A2R8AJY1</accession>
<dbReference type="EMBL" id="OMOI01000001">
    <property type="protein sequence ID" value="SPF76189.1"/>
    <property type="molecule type" value="Genomic_DNA"/>
</dbReference>
<organism evidence="6 7">
    <name type="scientific">Aliiroseovarius pelagivivens</name>
    <dbReference type="NCBI Taxonomy" id="1639690"/>
    <lineage>
        <taxon>Bacteria</taxon>
        <taxon>Pseudomonadati</taxon>
        <taxon>Pseudomonadota</taxon>
        <taxon>Alphaproteobacteria</taxon>
        <taxon>Rhodobacterales</taxon>
        <taxon>Paracoccaceae</taxon>
        <taxon>Aliiroseovarius</taxon>
    </lineage>
</organism>
<evidence type="ECO:0000259" key="5">
    <source>
        <dbReference type="SMART" id="SM00478"/>
    </source>
</evidence>
<reference evidence="7" key="1">
    <citation type="submission" date="2018-03" db="EMBL/GenBank/DDBJ databases">
        <authorList>
            <person name="Rodrigo-Torres L."/>
            <person name="Arahal R. D."/>
            <person name="Lucena T."/>
        </authorList>
    </citation>
    <scope>NUCLEOTIDE SEQUENCE [LARGE SCALE GENOMIC DNA]</scope>
    <source>
        <strain evidence="7">CECT 8811</strain>
    </source>
</reference>
<dbReference type="GO" id="GO:0006285">
    <property type="term" value="P:base-excision repair, AP site formation"/>
    <property type="evidence" value="ECO:0007669"/>
    <property type="project" value="TreeGrafter"/>
</dbReference>
<dbReference type="InterPro" id="IPR003265">
    <property type="entry name" value="HhH-GPD_domain"/>
</dbReference>
<dbReference type="Proteomes" id="UP000244911">
    <property type="component" value="Unassembled WGS sequence"/>
</dbReference>
<dbReference type="RefSeq" id="WP_108856214.1">
    <property type="nucleotide sequence ID" value="NZ_OMOI01000001.1"/>
</dbReference>
<dbReference type="PANTHER" id="PTHR43003:SF5">
    <property type="entry name" value="DNA-3-METHYLADENINE GLYCOSYLASE"/>
    <property type="match status" value="1"/>
</dbReference>
<dbReference type="OrthoDB" id="9785929at2"/>
<feature type="domain" description="HhH-GPD" evidence="5">
    <location>
        <begin position="56"/>
        <end position="203"/>
    </location>
</feature>
<keyword evidence="3" id="KW-0227">DNA damage</keyword>
<evidence type="ECO:0000256" key="4">
    <source>
        <dbReference type="ARBA" id="ARBA00023204"/>
    </source>
</evidence>
<sequence>MADTLEPLIQGQACLQRGALALCLQEPRFQLIFDQLEDIPLRLRPDGFSALMFAIVGQQVSTASAAAIWGRVQAAGFDETDNVARASDQDLADVGLSRPKIRYAKALAEAGIDYPTLHEQPTDQVIKTLTAVPGIGMWTAEIYALFALARSDVFPAGDLALQEAAKRLFDLPDRPKEKAMRIMAQDWSPNRGVAARLLWAYYRMETEREGIGE</sequence>
<dbReference type="GO" id="GO:0008725">
    <property type="term" value="F:DNA-3-methyladenine glycosylase activity"/>
    <property type="evidence" value="ECO:0007669"/>
    <property type="project" value="TreeGrafter"/>
</dbReference>
<dbReference type="SMART" id="SM00478">
    <property type="entry name" value="ENDO3c"/>
    <property type="match status" value="1"/>
</dbReference>
<dbReference type="GO" id="GO:0032131">
    <property type="term" value="F:alkylated DNA binding"/>
    <property type="evidence" value="ECO:0007669"/>
    <property type="project" value="TreeGrafter"/>
</dbReference>
<dbReference type="EC" id="3.2.2.21" evidence="2"/>
<evidence type="ECO:0000256" key="1">
    <source>
        <dbReference type="ARBA" id="ARBA00000086"/>
    </source>
</evidence>
<evidence type="ECO:0000256" key="2">
    <source>
        <dbReference type="ARBA" id="ARBA00012000"/>
    </source>
</evidence>
<dbReference type="InterPro" id="IPR051912">
    <property type="entry name" value="Alkylbase_DNA_Glycosylase/TA"/>
</dbReference>
<evidence type="ECO:0000313" key="7">
    <source>
        <dbReference type="Proteomes" id="UP000244911"/>
    </source>
</evidence>
<dbReference type="InterPro" id="IPR011257">
    <property type="entry name" value="DNA_glycosylase"/>
</dbReference>
<dbReference type="GO" id="GO:0032993">
    <property type="term" value="C:protein-DNA complex"/>
    <property type="evidence" value="ECO:0007669"/>
    <property type="project" value="TreeGrafter"/>
</dbReference>
<keyword evidence="4" id="KW-0234">DNA repair</keyword>